<evidence type="ECO:0000256" key="2">
    <source>
        <dbReference type="SAM" id="MobiDB-lite"/>
    </source>
</evidence>
<accession>A0A0R3U954</accession>
<dbReference type="SMART" id="SM00220">
    <property type="entry name" value="S_TKc"/>
    <property type="match status" value="1"/>
</dbReference>
<organism evidence="4 5">
    <name type="scientific">Mesocestoides corti</name>
    <name type="common">Flatworm</name>
    <dbReference type="NCBI Taxonomy" id="53468"/>
    <lineage>
        <taxon>Eukaryota</taxon>
        <taxon>Metazoa</taxon>
        <taxon>Spiralia</taxon>
        <taxon>Lophotrochozoa</taxon>
        <taxon>Platyhelminthes</taxon>
        <taxon>Cestoda</taxon>
        <taxon>Eucestoda</taxon>
        <taxon>Cyclophyllidea</taxon>
        <taxon>Mesocestoididae</taxon>
        <taxon>Mesocestoides</taxon>
    </lineage>
</organism>
<dbReference type="GO" id="GO:0005524">
    <property type="term" value="F:ATP binding"/>
    <property type="evidence" value="ECO:0007669"/>
    <property type="project" value="UniProtKB-UniRule"/>
</dbReference>
<feature type="binding site" evidence="1">
    <location>
        <position position="274"/>
    </location>
    <ligand>
        <name>ATP</name>
        <dbReference type="ChEBI" id="CHEBI:30616"/>
    </ligand>
</feature>
<dbReference type="OrthoDB" id="68483at2759"/>
<keyword evidence="1" id="KW-0547">Nucleotide-binding</keyword>
<evidence type="ECO:0000313" key="5">
    <source>
        <dbReference type="Proteomes" id="UP000267029"/>
    </source>
</evidence>
<feature type="domain" description="Protein kinase" evidence="3">
    <location>
        <begin position="245"/>
        <end position="554"/>
    </location>
</feature>
<keyword evidence="5" id="KW-1185">Reference proteome</keyword>
<dbReference type="PROSITE" id="PS50011">
    <property type="entry name" value="PROTEIN_KINASE_DOM"/>
    <property type="match status" value="1"/>
</dbReference>
<proteinExistence type="predicted"/>
<dbReference type="SUPFAM" id="SSF56112">
    <property type="entry name" value="Protein kinase-like (PK-like)"/>
    <property type="match status" value="1"/>
</dbReference>
<dbReference type="InterPro" id="IPR017441">
    <property type="entry name" value="Protein_kinase_ATP_BS"/>
</dbReference>
<evidence type="ECO:0000256" key="1">
    <source>
        <dbReference type="PROSITE-ProRule" id="PRU10141"/>
    </source>
</evidence>
<evidence type="ECO:0000259" key="3">
    <source>
        <dbReference type="PROSITE" id="PS50011"/>
    </source>
</evidence>
<reference evidence="4 5" key="1">
    <citation type="submission" date="2018-10" db="EMBL/GenBank/DDBJ databases">
        <authorList>
            <consortium name="Pathogen Informatics"/>
        </authorList>
    </citation>
    <scope>NUCLEOTIDE SEQUENCE [LARGE SCALE GENOMIC DNA]</scope>
</reference>
<sequence>MSDRTGAIGREGLDAARVILLTASSDFDRDSNRHVPATVSHVVSLVGTVKHKASAIDEAGCLVFLLVLIYRYRFGRLVGHYHDKVPPPSIIRVLFVFHNLGNTLALHRPLPNQRWKNDISIRFGSSEKAETRDCVVGGWGNFHSRLLASRHAIVPTWLTWAGPATLGQLKRVCRGLVKFSGLFTSTDALQVQSVMQMRVADLRAFFKGLLHLPSLVPKRPTSDSPNRRGNRQMYSKPPKVLAGRYLLGGTIGRGSYGKVKDCIDLVTLRRCAVKIVSKLGVRKIPGGWSQALTEACILRSLAPHRHIVAVATVLRLTAPDRVALVMEHCLGSVHDLQAAGVHASFPVSPPTGADGDDDAADTPTGAVNAPHPHLHSTTEAFHRTSTLPTMDDVEAPMHSYGKPPAVAGLRKQSAFDWSQAHHPKADQSEAGTLGFQQFRRLPEAQAHAYFIQPANLLITPAPGSGLDPSAMLSHEYTDCVGTYHPGLVPFSPEEVLRLSRGYLIKLADFGVSVSIPTFTPSVQQCCHCLLRPEPFSYPSQCSLVAYSTRHPLSQ</sequence>
<gene>
    <name evidence="4" type="ORF">MCOS_LOCUS3448</name>
</gene>
<dbReference type="STRING" id="53468.A0A0R3U954"/>
<dbReference type="AlphaFoldDB" id="A0A0R3U954"/>
<dbReference type="Proteomes" id="UP000267029">
    <property type="component" value="Unassembled WGS sequence"/>
</dbReference>
<protein>
    <recommendedName>
        <fullName evidence="3">Protein kinase domain-containing protein</fullName>
    </recommendedName>
</protein>
<dbReference type="EMBL" id="UXSR01000785">
    <property type="protein sequence ID" value="VDD77445.1"/>
    <property type="molecule type" value="Genomic_DNA"/>
</dbReference>
<dbReference type="InterPro" id="IPR011009">
    <property type="entry name" value="Kinase-like_dom_sf"/>
</dbReference>
<keyword evidence="1" id="KW-0067">ATP-binding</keyword>
<feature type="region of interest" description="Disordered" evidence="2">
    <location>
        <begin position="347"/>
        <end position="378"/>
    </location>
</feature>
<feature type="non-terminal residue" evidence="4">
    <location>
        <position position="554"/>
    </location>
</feature>
<dbReference type="Gene3D" id="3.30.200.20">
    <property type="entry name" value="Phosphorylase Kinase, domain 1"/>
    <property type="match status" value="1"/>
</dbReference>
<dbReference type="GO" id="GO:0004672">
    <property type="term" value="F:protein kinase activity"/>
    <property type="evidence" value="ECO:0007669"/>
    <property type="project" value="InterPro"/>
</dbReference>
<dbReference type="PROSITE" id="PS00107">
    <property type="entry name" value="PROTEIN_KINASE_ATP"/>
    <property type="match status" value="1"/>
</dbReference>
<dbReference type="InterPro" id="IPR000719">
    <property type="entry name" value="Prot_kinase_dom"/>
</dbReference>
<dbReference type="Pfam" id="PF00069">
    <property type="entry name" value="Pkinase"/>
    <property type="match status" value="1"/>
</dbReference>
<name>A0A0R3U954_MESCO</name>
<evidence type="ECO:0000313" key="4">
    <source>
        <dbReference type="EMBL" id="VDD77445.1"/>
    </source>
</evidence>